<sequence>MDKSIDNEYKDALENAKCEEYDFIEYDDIDNDNGDANNDIANRELPKKDEEPLISFDKILSKMPLRSHVLYKIMPELSKKQIVGKVELRGKQRVKSTQTDASLLETLIKTKIDAATIARSSSDSSSTVQSDKTVAIIGQFT</sequence>
<gene>
    <name evidence="1" type="ORF">NOO_LOCUS8600</name>
</gene>
<reference evidence="1 2" key="2">
    <citation type="submission" date="2018-08" db="EMBL/GenBank/DDBJ databases">
        <authorList>
            <person name="Laetsch R D."/>
            <person name="Stevens L."/>
            <person name="Kumar S."/>
            <person name="Blaxter L. M."/>
        </authorList>
    </citation>
    <scope>NUCLEOTIDE SEQUENCE [LARGE SCALE GENOMIC DNA]</scope>
</reference>
<dbReference type="WBParaSite" id="nOo.2.0.1.t08600-RA">
    <property type="protein sequence ID" value="nOo.2.0.1.t08600-RA"/>
    <property type="gene ID" value="nOo.2.0.1.g08600"/>
</dbReference>
<evidence type="ECO:0000313" key="1">
    <source>
        <dbReference type="EMBL" id="VDM91355.1"/>
    </source>
</evidence>
<dbReference type="EMBL" id="UYRW01003683">
    <property type="protein sequence ID" value="VDM91355.1"/>
    <property type="molecule type" value="Genomic_DNA"/>
</dbReference>
<evidence type="ECO:0000313" key="3">
    <source>
        <dbReference type="WBParaSite" id="nOo.2.0.1.t08600-RA"/>
    </source>
</evidence>
<dbReference type="Proteomes" id="UP000271087">
    <property type="component" value="Unassembled WGS sequence"/>
</dbReference>
<keyword evidence="2" id="KW-1185">Reference proteome</keyword>
<organism evidence="3">
    <name type="scientific">Onchocerca ochengi</name>
    <name type="common">Filarial nematode worm</name>
    <dbReference type="NCBI Taxonomy" id="42157"/>
    <lineage>
        <taxon>Eukaryota</taxon>
        <taxon>Metazoa</taxon>
        <taxon>Ecdysozoa</taxon>
        <taxon>Nematoda</taxon>
        <taxon>Chromadorea</taxon>
        <taxon>Rhabditida</taxon>
        <taxon>Spirurina</taxon>
        <taxon>Spiruromorpha</taxon>
        <taxon>Filarioidea</taxon>
        <taxon>Onchocercidae</taxon>
        <taxon>Onchocerca</taxon>
    </lineage>
</organism>
<proteinExistence type="predicted"/>
<name>A0A182EKG3_ONCOC</name>
<accession>A0A182EKG3</accession>
<dbReference type="AlphaFoldDB" id="A0A182EKG3"/>
<protein>
    <submittedName>
        <fullName evidence="3">DNA helicase</fullName>
    </submittedName>
</protein>
<reference evidence="3" key="1">
    <citation type="submission" date="2016-06" db="UniProtKB">
        <authorList>
            <consortium name="WormBaseParasite"/>
        </authorList>
    </citation>
    <scope>IDENTIFICATION</scope>
</reference>
<dbReference type="STRING" id="42157.A0A182EKG3"/>
<evidence type="ECO:0000313" key="2">
    <source>
        <dbReference type="Proteomes" id="UP000271087"/>
    </source>
</evidence>